<dbReference type="Gene3D" id="1.20.58.1690">
    <property type="match status" value="1"/>
</dbReference>
<dbReference type="Pfam" id="PF13308">
    <property type="entry name" value="YARHG"/>
    <property type="match status" value="1"/>
</dbReference>
<dbReference type="InterPro" id="IPR025582">
    <property type="entry name" value="YARHG_dom"/>
</dbReference>
<dbReference type="AlphaFoldDB" id="A0A1M5HBY2"/>
<dbReference type="Proteomes" id="UP000184287">
    <property type="component" value="Unassembled WGS sequence"/>
</dbReference>
<dbReference type="EMBL" id="FQUQ01000004">
    <property type="protein sequence ID" value="SHG13453.1"/>
    <property type="molecule type" value="Genomic_DNA"/>
</dbReference>
<dbReference type="STRING" id="288992.SAMN04488522_104597"/>
<dbReference type="SMART" id="SM01324">
    <property type="entry name" value="YARHG"/>
    <property type="match status" value="1"/>
</dbReference>
<evidence type="ECO:0000313" key="4">
    <source>
        <dbReference type="Proteomes" id="UP000184287"/>
    </source>
</evidence>
<sequence>MLMSRYNFLVVVLFLPGWFQMPVAVAQSLTDCSSCMTVLIKEGQIKEASLDELQLLSNEIFARKGHRFGKEKIAGYFKDKSWYQPAKSNAAVRFSNIEQQNIEFLKKRIKVLEQNRAALMAALKKFKMLVLTTQKAGVYGYTPGWKEDLDYLSKTLNKLDFEAVNWYKHKGIYEVTVDDGLALQEYKLYIEKEKISIKMARTGGSPLIKDFSLIDEKSVSEFSYQWIFEFTNGSFRFLKLVDI</sequence>
<name>A0A1M5HBY2_9SPHI</name>
<accession>A0A1M5HBY2</accession>
<proteinExistence type="predicted"/>
<feature type="coiled-coil region" evidence="1">
    <location>
        <begin position="95"/>
        <end position="122"/>
    </location>
</feature>
<evidence type="ECO:0000256" key="1">
    <source>
        <dbReference type="SAM" id="Coils"/>
    </source>
</evidence>
<reference evidence="4" key="1">
    <citation type="submission" date="2016-11" db="EMBL/GenBank/DDBJ databases">
        <authorList>
            <person name="Varghese N."/>
            <person name="Submissions S."/>
        </authorList>
    </citation>
    <scope>NUCLEOTIDE SEQUENCE [LARGE SCALE GENOMIC DNA]</scope>
    <source>
        <strain evidence="4">DSM 16990</strain>
    </source>
</reference>
<keyword evidence="4" id="KW-1185">Reference proteome</keyword>
<gene>
    <name evidence="3" type="ORF">SAMN04488522_104597</name>
</gene>
<dbReference type="InterPro" id="IPR038434">
    <property type="entry name" value="YARHG_sf"/>
</dbReference>
<evidence type="ECO:0000259" key="2">
    <source>
        <dbReference type="SMART" id="SM01324"/>
    </source>
</evidence>
<organism evidence="3 4">
    <name type="scientific">Pedobacter caeni</name>
    <dbReference type="NCBI Taxonomy" id="288992"/>
    <lineage>
        <taxon>Bacteria</taxon>
        <taxon>Pseudomonadati</taxon>
        <taxon>Bacteroidota</taxon>
        <taxon>Sphingobacteriia</taxon>
        <taxon>Sphingobacteriales</taxon>
        <taxon>Sphingobacteriaceae</taxon>
        <taxon>Pedobacter</taxon>
    </lineage>
</organism>
<feature type="domain" description="YARHG" evidence="2">
    <location>
        <begin position="34"/>
        <end position="110"/>
    </location>
</feature>
<protein>
    <submittedName>
        <fullName evidence="3">YARHG domain-containing protein</fullName>
    </submittedName>
</protein>
<keyword evidence="1" id="KW-0175">Coiled coil</keyword>
<evidence type="ECO:0000313" key="3">
    <source>
        <dbReference type="EMBL" id="SHG13453.1"/>
    </source>
</evidence>